<protein>
    <submittedName>
        <fullName evidence="1">Uncharacterized protein</fullName>
    </submittedName>
</protein>
<dbReference type="EMBL" id="LAZR01004204">
    <property type="protein sequence ID" value="KKN10793.1"/>
    <property type="molecule type" value="Genomic_DNA"/>
</dbReference>
<comment type="caution">
    <text evidence="1">The sequence shown here is derived from an EMBL/GenBank/DDBJ whole genome shotgun (WGS) entry which is preliminary data.</text>
</comment>
<evidence type="ECO:0000313" key="1">
    <source>
        <dbReference type="EMBL" id="KKN10793.1"/>
    </source>
</evidence>
<organism evidence="1">
    <name type="scientific">marine sediment metagenome</name>
    <dbReference type="NCBI Taxonomy" id="412755"/>
    <lineage>
        <taxon>unclassified sequences</taxon>
        <taxon>metagenomes</taxon>
        <taxon>ecological metagenomes</taxon>
    </lineage>
</organism>
<reference evidence="1" key="1">
    <citation type="journal article" date="2015" name="Nature">
        <title>Complex archaea that bridge the gap between prokaryotes and eukaryotes.</title>
        <authorList>
            <person name="Spang A."/>
            <person name="Saw J.H."/>
            <person name="Jorgensen S.L."/>
            <person name="Zaremba-Niedzwiedzka K."/>
            <person name="Martijn J."/>
            <person name="Lind A.E."/>
            <person name="van Eijk R."/>
            <person name="Schleper C."/>
            <person name="Guy L."/>
            <person name="Ettema T.J."/>
        </authorList>
    </citation>
    <scope>NUCLEOTIDE SEQUENCE</scope>
</reference>
<gene>
    <name evidence="1" type="ORF">LCGC14_1033060</name>
</gene>
<accession>A0A0F9R053</accession>
<name>A0A0F9R053_9ZZZZ</name>
<proteinExistence type="predicted"/>
<sequence>MKPNNLSESLHRPLKAITEEMEEIKIIEEFFFDWFPIQGLQIRGAHIEGSIYRLARKGNTNEPERI</sequence>
<dbReference type="AlphaFoldDB" id="A0A0F9R053"/>